<reference evidence="3 4" key="1">
    <citation type="journal article" date="2012" name="Science">
        <title>Ecological populations of bacteria act as socially cohesive units of antibiotic production and resistance.</title>
        <authorList>
            <person name="Cordero O.X."/>
            <person name="Wildschutte H."/>
            <person name="Kirkup B."/>
            <person name="Proehl S."/>
            <person name="Ngo L."/>
            <person name="Hussain F."/>
            <person name="Le Roux F."/>
            <person name="Mincer T."/>
            <person name="Polz M.F."/>
        </authorList>
    </citation>
    <scope>NUCLEOTIDE SEQUENCE [LARGE SCALE GENOMIC DNA]</scope>
    <source>
        <strain evidence="3 4">ZF-129</strain>
    </source>
</reference>
<dbReference type="Pfam" id="PF04994">
    <property type="entry name" value="TfoX_C"/>
    <property type="match status" value="1"/>
</dbReference>
<dbReference type="InterPro" id="IPR007077">
    <property type="entry name" value="TfoX_C"/>
</dbReference>
<evidence type="ECO:0008006" key="5">
    <source>
        <dbReference type="Google" id="ProtNLM"/>
    </source>
</evidence>
<evidence type="ECO:0000259" key="1">
    <source>
        <dbReference type="Pfam" id="PF04993"/>
    </source>
</evidence>
<dbReference type="STRING" id="1187848.A1QO_04250"/>
<name>A0A1E5BIR1_9VIBR</name>
<dbReference type="InterPro" id="IPR007076">
    <property type="entry name" value="TfoX_N"/>
</dbReference>
<organism evidence="3 4">
    <name type="scientific">Vibrio genomosp. F10 str. ZF-129</name>
    <dbReference type="NCBI Taxonomy" id="1187848"/>
    <lineage>
        <taxon>Bacteria</taxon>
        <taxon>Pseudomonadati</taxon>
        <taxon>Pseudomonadota</taxon>
        <taxon>Gammaproteobacteria</taxon>
        <taxon>Vibrionales</taxon>
        <taxon>Vibrionaceae</taxon>
        <taxon>Vibrio</taxon>
    </lineage>
</organism>
<gene>
    <name evidence="3" type="ORF">A1QO_04250</name>
</gene>
<dbReference type="PANTHER" id="PTHR36121">
    <property type="entry name" value="PROTEIN SXY"/>
    <property type="match status" value="1"/>
</dbReference>
<feature type="domain" description="TfoX C-terminal" evidence="2">
    <location>
        <begin position="122"/>
        <end position="200"/>
    </location>
</feature>
<dbReference type="EMBL" id="AJYQ02000020">
    <property type="protein sequence ID" value="OEE37324.1"/>
    <property type="molecule type" value="Genomic_DNA"/>
</dbReference>
<dbReference type="AlphaFoldDB" id="A0A1E5BIR1"/>
<protein>
    <recommendedName>
        <fullName evidence="5">TfoX C-terminal domain-containing protein</fullName>
    </recommendedName>
</protein>
<proteinExistence type="predicted"/>
<dbReference type="PANTHER" id="PTHR36121:SF1">
    <property type="entry name" value="PROTEIN SXY"/>
    <property type="match status" value="1"/>
</dbReference>
<sequence length="206" mass="23570">MKMDLEGVYMKELAINYETETAYFKGMLPNVRLKSMFGHFAVFSSGCVCIRFCNGEVFFRIDPVNYKKFSKYTCDQTLHHNKGSSLYNYYKLNVPYDSDIALRIASAEIQVYLELSENDQVQSLSSLPNVTRKHIRVLKSVDITDVDCLMKLGTEKVLEMIRSKVPKTAIMAYALVLEGAIEGVHSSVVNESRKRKLERHCSNWVS</sequence>
<dbReference type="Gene3D" id="3.30.1460.30">
    <property type="entry name" value="YgaC/TfoX-N like chaperone"/>
    <property type="match status" value="1"/>
</dbReference>
<comment type="caution">
    <text evidence="3">The sequence shown here is derived from an EMBL/GenBank/DDBJ whole genome shotgun (WGS) entry which is preliminary data.</text>
</comment>
<dbReference type="Gene3D" id="1.10.150.20">
    <property type="entry name" value="5' to 3' exonuclease, C-terminal subdomain"/>
    <property type="match status" value="1"/>
</dbReference>
<dbReference type="Pfam" id="PF04993">
    <property type="entry name" value="TfoX_N"/>
    <property type="match status" value="1"/>
</dbReference>
<evidence type="ECO:0000313" key="4">
    <source>
        <dbReference type="Proteomes" id="UP000094741"/>
    </source>
</evidence>
<evidence type="ECO:0000259" key="2">
    <source>
        <dbReference type="Pfam" id="PF04994"/>
    </source>
</evidence>
<dbReference type="Proteomes" id="UP000094741">
    <property type="component" value="Unassembled WGS sequence"/>
</dbReference>
<dbReference type="eggNOG" id="COG3070">
    <property type="taxonomic scope" value="Bacteria"/>
</dbReference>
<evidence type="ECO:0000313" key="3">
    <source>
        <dbReference type="EMBL" id="OEE37324.1"/>
    </source>
</evidence>
<dbReference type="SUPFAM" id="SSF159894">
    <property type="entry name" value="YgaC/TfoX-N like"/>
    <property type="match status" value="1"/>
</dbReference>
<dbReference type="InterPro" id="IPR047525">
    <property type="entry name" value="TfoX-like"/>
</dbReference>
<accession>A0A1E5BIR1</accession>
<feature type="domain" description="TfoX N-terminal" evidence="1">
    <location>
        <begin position="28"/>
        <end position="92"/>
    </location>
</feature>